<dbReference type="RefSeq" id="WP_118954175.1">
    <property type="nucleotide sequence ID" value="NZ_QHCR01000001.1"/>
</dbReference>
<evidence type="ECO:0000313" key="2">
    <source>
        <dbReference type="Proteomes" id="UP000285569"/>
    </source>
</evidence>
<evidence type="ECO:0008006" key="3">
    <source>
        <dbReference type="Google" id="ProtNLM"/>
    </source>
</evidence>
<evidence type="ECO:0000313" key="1">
    <source>
        <dbReference type="EMBL" id="RHX82038.1"/>
    </source>
</evidence>
<dbReference type="EMBL" id="QHCR01000001">
    <property type="protein sequence ID" value="RHX82038.1"/>
    <property type="molecule type" value="Genomic_DNA"/>
</dbReference>
<proteinExistence type="predicted"/>
<dbReference type="PROSITE" id="PS51257">
    <property type="entry name" value="PROKAR_LIPOPROTEIN"/>
    <property type="match status" value="1"/>
</dbReference>
<organism evidence="1 2">
    <name type="scientific">Leptospira yasudae</name>
    <dbReference type="NCBI Taxonomy" id="2202201"/>
    <lineage>
        <taxon>Bacteria</taxon>
        <taxon>Pseudomonadati</taxon>
        <taxon>Spirochaetota</taxon>
        <taxon>Spirochaetia</taxon>
        <taxon>Leptospirales</taxon>
        <taxon>Leptospiraceae</taxon>
        <taxon>Leptospira</taxon>
    </lineage>
</organism>
<keyword evidence="2" id="KW-1185">Reference proteome</keyword>
<comment type="caution">
    <text evidence="1">The sequence shown here is derived from an EMBL/GenBank/DDBJ whole genome shotgun (WGS) entry which is preliminary data.</text>
</comment>
<accession>A0ABX9M9X8</accession>
<gene>
    <name evidence="1" type="ORF">DLM77_00785</name>
</gene>
<name>A0ABX9M9X8_9LEPT</name>
<sequence length="202" mass="23324">MSRIILLSLCFLFLQGCSVFLTGNSLPITPKDSSQIEAEVTYELIGWQDDASKKLASEILRTLHLSNRFKRISLHTKTDSEIKIQIILESSPRLGLLFGEQPQPVSWMVEKKPWPFSLYLLNRILAIQTFFIVPILQKSEDKVTFRVWKWNQKIGEYSYSIDSVHSFGWISLGLTFIDDGEEIESAYSLYTKKFLSDSRSIY</sequence>
<protein>
    <recommendedName>
        <fullName evidence="3">Lipoprotein</fullName>
    </recommendedName>
</protein>
<reference evidence="2" key="1">
    <citation type="submission" date="2018-05" db="EMBL/GenBank/DDBJ databases">
        <title>Leptospira yasudae sp. nov. and Leptospira stimsonii sp. nov., two pathogenic species of the genus Leptospira isolated from environmental sources.</title>
        <authorList>
            <person name="Casanovas-Massana A."/>
            <person name="Hamond C."/>
            <person name="Santos L.A."/>
            <person name="Hacker K.P."/>
            <person name="Balassiano I."/>
            <person name="Medeiros M.A."/>
            <person name="Reis M.G."/>
            <person name="Ko A.I."/>
            <person name="Wunder E.A."/>
        </authorList>
    </citation>
    <scope>NUCLEOTIDE SEQUENCE [LARGE SCALE GENOMIC DNA]</scope>
    <source>
        <strain evidence="2">B21</strain>
    </source>
</reference>
<reference evidence="1 2" key="2">
    <citation type="journal article" date="2020" name="Int. J. Syst. Evol. Microbiol.">
        <title>Leptospira yasudae sp. nov. and Leptospira stimsonii sp. nov., two new species of the pathogenic group isolated from environmental sources.</title>
        <authorList>
            <person name="Casanovas-Massana A."/>
            <person name="Hamond C."/>
            <person name="Santos L.A."/>
            <person name="de Oliveira D."/>
            <person name="Hacker K.P."/>
            <person name="Balassiano I."/>
            <person name="Costa F."/>
            <person name="Medeiros M.A."/>
            <person name="Reis M.G."/>
            <person name="Ko A.I."/>
            <person name="Wunder E.A."/>
        </authorList>
    </citation>
    <scope>NUCLEOTIDE SEQUENCE [LARGE SCALE GENOMIC DNA]</scope>
    <source>
        <strain evidence="1 2">B21</strain>
    </source>
</reference>
<dbReference type="Proteomes" id="UP000285569">
    <property type="component" value="Unassembled WGS sequence"/>
</dbReference>